<organism evidence="1 2">
    <name type="scientific">Echinococcus granulosus</name>
    <name type="common">Hydatid tapeworm</name>
    <dbReference type="NCBI Taxonomy" id="6210"/>
    <lineage>
        <taxon>Eukaryota</taxon>
        <taxon>Metazoa</taxon>
        <taxon>Spiralia</taxon>
        <taxon>Lophotrochozoa</taxon>
        <taxon>Platyhelminthes</taxon>
        <taxon>Cestoda</taxon>
        <taxon>Eucestoda</taxon>
        <taxon>Cyclophyllidea</taxon>
        <taxon>Taeniidae</taxon>
        <taxon>Echinococcus</taxon>
        <taxon>Echinococcus granulosus group</taxon>
    </lineage>
</organism>
<dbReference type="CTD" id="36346708"/>
<dbReference type="GeneID" id="36346708"/>
<keyword evidence="2" id="KW-1185">Reference proteome</keyword>
<gene>
    <name evidence="1" type="ORF">EGR_10993</name>
</gene>
<dbReference type="Proteomes" id="UP000019149">
    <property type="component" value="Unassembled WGS sequence"/>
</dbReference>
<evidence type="ECO:0000313" key="2">
    <source>
        <dbReference type="Proteomes" id="UP000019149"/>
    </source>
</evidence>
<proteinExistence type="predicted"/>
<accession>W6TZJ5</accession>
<dbReference type="EMBL" id="APAU02000322">
    <property type="protein sequence ID" value="EUB54148.1"/>
    <property type="molecule type" value="Genomic_DNA"/>
</dbReference>
<dbReference type="RefSeq" id="XP_024345344.1">
    <property type="nucleotide sequence ID" value="XM_024500242.1"/>
</dbReference>
<dbReference type="KEGG" id="egl:EGR_10993"/>
<protein>
    <submittedName>
        <fullName evidence="1">Uncharacterized protein</fullName>
    </submittedName>
</protein>
<sequence length="85" mass="9308">MAAFACSRLTTPLVINLAGAICEKALKEYFSAFSEARGLGKLVLSSLPNRIKLHMFINTVAVINSLHLLLFGSIDVFELRPNESN</sequence>
<comment type="caution">
    <text evidence="1">The sequence shown here is derived from an EMBL/GenBank/DDBJ whole genome shotgun (WGS) entry which is preliminary data.</text>
</comment>
<reference evidence="1 2" key="1">
    <citation type="journal article" date="2013" name="Nat. Genet.">
        <title>The genome of the hydatid tapeworm Echinococcus granulosus.</title>
        <authorList>
            <person name="Zheng H."/>
            <person name="Zhang W."/>
            <person name="Zhang L."/>
            <person name="Zhang Z."/>
            <person name="Li J."/>
            <person name="Lu G."/>
            <person name="Zhu Y."/>
            <person name="Wang Y."/>
            <person name="Huang Y."/>
            <person name="Liu J."/>
            <person name="Kang H."/>
            <person name="Chen J."/>
            <person name="Wang L."/>
            <person name="Chen A."/>
            <person name="Yu S."/>
            <person name="Gao Z."/>
            <person name="Jin L."/>
            <person name="Gu W."/>
            <person name="Wang Z."/>
            <person name="Zhao L."/>
            <person name="Shi B."/>
            <person name="Wen H."/>
            <person name="Lin R."/>
            <person name="Jones M.K."/>
            <person name="Brejova B."/>
            <person name="Vinar T."/>
            <person name="Zhao G."/>
            <person name="McManus D.P."/>
            <person name="Chen Z."/>
            <person name="Zhou Y."/>
            <person name="Wang S."/>
        </authorList>
    </citation>
    <scope>NUCLEOTIDE SEQUENCE [LARGE SCALE GENOMIC DNA]</scope>
</reference>
<dbReference type="AlphaFoldDB" id="W6TZJ5"/>
<name>W6TZJ5_ECHGR</name>
<evidence type="ECO:0000313" key="1">
    <source>
        <dbReference type="EMBL" id="EUB54148.1"/>
    </source>
</evidence>